<evidence type="ECO:0000313" key="3">
    <source>
        <dbReference type="Proteomes" id="UP000027195"/>
    </source>
</evidence>
<feature type="compositionally biased region" description="Polar residues" evidence="1">
    <location>
        <begin position="41"/>
        <end position="51"/>
    </location>
</feature>
<feature type="non-terminal residue" evidence="2">
    <location>
        <position position="1"/>
    </location>
</feature>
<organism evidence="2 3">
    <name type="scientific">Botryobasidium botryosum (strain FD-172 SS1)</name>
    <dbReference type="NCBI Taxonomy" id="930990"/>
    <lineage>
        <taxon>Eukaryota</taxon>
        <taxon>Fungi</taxon>
        <taxon>Dikarya</taxon>
        <taxon>Basidiomycota</taxon>
        <taxon>Agaricomycotina</taxon>
        <taxon>Agaricomycetes</taxon>
        <taxon>Cantharellales</taxon>
        <taxon>Botryobasidiaceae</taxon>
        <taxon>Botryobasidium</taxon>
    </lineage>
</organism>
<feature type="compositionally biased region" description="Polar residues" evidence="1">
    <location>
        <begin position="1"/>
        <end position="20"/>
    </location>
</feature>
<evidence type="ECO:0000256" key="1">
    <source>
        <dbReference type="SAM" id="MobiDB-lite"/>
    </source>
</evidence>
<feature type="region of interest" description="Disordered" evidence="1">
    <location>
        <begin position="1"/>
        <end position="51"/>
    </location>
</feature>
<protein>
    <submittedName>
        <fullName evidence="2">Uncharacterized protein</fullName>
    </submittedName>
</protein>
<dbReference type="HOGENOM" id="CLU_2922318_0_0_1"/>
<dbReference type="EMBL" id="KL198047">
    <property type="protein sequence ID" value="KDQ12945.1"/>
    <property type="molecule type" value="Genomic_DNA"/>
</dbReference>
<reference evidence="3" key="1">
    <citation type="journal article" date="2014" name="Proc. Natl. Acad. Sci. U.S.A.">
        <title>Extensive sampling of basidiomycete genomes demonstrates inadequacy of the white-rot/brown-rot paradigm for wood decay fungi.</title>
        <authorList>
            <person name="Riley R."/>
            <person name="Salamov A.A."/>
            <person name="Brown D.W."/>
            <person name="Nagy L.G."/>
            <person name="Floudas D."/>
            <person name="Held B.W."/>
            <person name="Levasseur A."/>
            <person name="Lombard V."/>
            <person name="Morin E."/>
            <person name="Otillar R."/>
            <person name="Lindquist E.A."/>
            <person name="Sun H."/>
            <person name="LaButti K.M."/>
            <person name="Schmutz J."/>
            <person name="Jabbour D."/>
            <person name="Luo H."/>
            <person name="Baker S.E."/>
            <person name="Pisabarro A.G."/>
            <person name="Walton J.D."/>
            <person name="Blanchette R.A."/>
            <person name="Henrissat B."/>
            <person name="Martin F."/>
            <person name="Cullen D."/>
            <person name="Hibbett D.S."/>
            <person name="Grigoriev I.V."/>
        </authorList>
    </citation>
    <scope>NUCLEOTIDE SEQUENCE [LARGE SCALE GENOMIC DNA]</scope>
    <source>
        <strain evidence="3">FD-172 SS1</strain>
    </source>
</reference>
<keyword evidence="3" id="KW-1185">Reference proteome</keyword>
<gene>
    <name evidence="2" type="ORF">BOTBODRAFT_34089</name>
</gene>
<sequence length="51" mass="5325">NPSTLAHSPPSATSQISLTASPPLDFRATKAGPVKPRAARTPNSNITVPFR</sequence>
<dbReference type="AlphaFoldDB" id="A0A067ME23"/>
<accession>A0A067ME23</accession>
<name>A0A067ME23_BOTB1</name>
<dbReference type="Proteomes" id="UP000027195">
    <property type="component" value="Unassembled WGS sequence"/>
</dbReference>
<evidence type="ECO:0000313" key="2">
    <source>
        <dbReference type="EMBL" id="KDQ12945.1"/>
    </source>
</evidence>
<dbReference type="InParanoid" id="A0A067ME23"/>
<proteinExistence type="predicted"/>